<dbReference type="InterPro" id="IPR013974">
    <property type="entry name" value="SAF"/>
</dbReference>
<organism evidence="2 3">
    <name type="scientific">Campylobacter vicugnae</name>
    <dbReference type="NCBI Taxonomy" id="1660076"/>
    <lineage>
        <taxon>Bacteria</taxon>
        <taxon>Pseudomonadati</taxon>
        <taxon>Campylobacterota</taxon>
        <taxon>Epsilonproteobacteria</taxon>
        <taxon>Campylobacterales</taxon>
        <taxon>Campylobacteraceae</taxon>
        <taxon>Campylobacter</taxon>
    </lineage>
</organism>
<dbReference type="STRING" id="1660074.CVIC8964_0314"/>
<dbReference type="PROSITE" id="PS50844">
    <property type="entry name" value="AFP_LIKE"/>
    <property type="match status" value="1"/>
</dbReference>
<evidence type="ECO:0000313" key="2">
    <source>
        <dbReference type="EMBL" id="ARR01749.1"/>
    </source>
</evidence>
<dbReference type="PANTHER" id="PTHR42966:SF1">
    <property type="entry name" value="SIALIC ACID SYNTHASE"/>
    <property type="match status" value="1"/>
</dbReference>
<keyword evidence="2" id="KW-0808">Transferase</keyword>
<dbReference type="Gene3D" id="3.20.20.70">
    <property type="entry name" value="Aldolase class I"/>
    <property type="match status" value="1"/>
</dbReference>
<name>A0A1X9T053_9BACT</name>
<protein>
    <submittedName>
        <fullName evidence="2">Legionaminic acid synthase</fullName>
        <ecNumber evidence="2">2.5.1.101</ecNumber>
    </submittedName>
</protein>
<dbReference type="Gene3D" id="3.90.1210.10">
    <property type="entry name" value="Antifreeze-like/N-acetylneuraminic acid synthase C-terminal domain"/>
    <property type="match status" value="1"/>
</dbReference>
<sequence>MKKVYIIAEAGVNHNGNLDTAKALIDEAYKAGADAVKFQTFKAKNLASKTAQKAAYQKQTTNANQNQYQMLKQLELSYNDHIQLISHAKSLGIDFLSTAFDIDSANELFSLNLKAFKIPSGEITNLPLLRTIAKFQKPIILSTGMATMDEIAAAMRVFKDYIKLEDITILHANTEYPTPFCDVNLLAMNSIAKEFGVKFGYSDHTLGIAVPIAAVALGATMIEKHFTLDKNQPGPDHKASLEPDELKAMVEGIRAIELALGDGIKRPSPSEIKNINIARKSIVAKCDIAKGEIFTEQNITTKRTTPPGINPMRWDEIIGTIAQKDYKEDEII</sequence>
<evidence type="ECO:0000313" key="3">
    <source>
        <dbReference type="Proteomes" id="UP000194265"/>
    </source>
</evidence>
<dbReference type="GO" id="GO:0016051">
    <property type="term" value="P:carbohydrate biosynthetic process"/>
    <property type="evidence" value="ECO:0007669"/>
    <property type="project" value="InterPro"/>
</dbReference>
<evidence type="ECO:0000259" key="1">
    <source>
        <dbReference type="PROSITE" id="PS50844"/>
    </source>
</evidence>
<gene>
    <name evidence="2" type="primary">legI</name>
    <name evidence="2" type="ORF">CVIC8964_0314</name>
</gene>
<dbReference type="Pfam" id="PF08666">
    <property type="entry name" value="SAF"/>
    <property type="match status" value="1"/>
</dbReference>
<dbReference type="AlphaFoldDB" id="A0A1X9T053"/>
<dbReference type="InterPro" id="IPR020007">
    <property type="entry name" value="NeuB/NeuA"/>
</dbReference>
<dbReference type="NCBIfam" id="TIGR03569">
    <property type="entry name" value="NeuB_NnaB"/>
    <property type="match status" value="1"/>
</dbReference>
<dbReference type="RefSeq" id="WP_086276155.1">
    <property type="nucleotide sequence ID" value="NZ_CP018791.1"/>
</dbReference>
<dbReference type="GO" id="GO:0047444">
    <property type="term" value="F:N-acylneuraminate-9-phosphate synthase activity"/>
    <property type="evidence" value="ECO:0007669"/>
    <property type="project" value="TreeGrafter"/>
</dbReference>
<dbReference type="InterPro" id="IPR051690">
    <property type="entry name" value="PseI-like"/>
</dbReference>
<dbReference type="EMBL" id="CP018791">
    <property type="protein sequence ID" value="ARR01749.1"/>
    <property type="molecule type" value="Genomic_DNA"/>
</dbReference>
<proteinExistence type="predicted"/>
<dbReference type="InterPro" id="IPR006190">
    <property type="entry name" value="SAF_AFP_Neu5Ac"/>
</dbReference>
<dbReference type="Proteomes" id="UP000194265">
    <property type="component" value="Chromosome"/>
</dbReference>
<accession>A0A1X9T053</accession>
<dbReference type="SUPFAM" id="SSF51269">
    <property type="entry name" value="AFP III-like domain"/>
    <property type="match status" value="1"/>
</dbReference>
<dbReference type="InterPro" id="IPR057736">
    <property type="entry name" value="SAF_PseI/NeuA/NeuB"/>
</dbReference>
<dbReference type="InterPro" id="IPR013132">
    <property type="entry name" value="PseI/NeuA/B-like_N"/>
</dbReference>
<dbReference type="InterPro" id="IPR036732">
    <property type="entry name" value="AFP_Neu5c_C_sf"/>
</dbReference>
<dbReference type="Pfam" id="PF03102">
    <property type="entry name" value="NeuB"/>
    <property type="match status" value="1"/>
</dbReference>
<dbReference type="OrthoDB" id="9781701at2"/>
<dbReference type="CDD" id="cd11615">
    <property type="entry name" value="SAF_NeuB_like"/>
    <property type="match status" value="1"/>
</dbReference>
<reference evidence="2 3" key="1">
    <citation type="journal article" date="2017" name="Genome Biol. Evol.">
        <title>Comparative Genomic Analysis Identifies a Campylobacter Clade Deficient in Selenium Metabolism.</title>
        <authorList>
            <person name="Miller W.G."/>
            <person name="Yee E."/>
            <person name="Lopes B.S."/>
            <person name="Chapman M.H."/>
            <person name="Huynh S."/>
            <person name="Bono J.L."/>
            <person name="Parker C.T."/>
            <person name="Strachan N.J.C."/>
            <person name="Forbes K.J."/>
        </authorList>
    </citation>
    <scope>NUCLEOTIDE SEQUENCE [LARGE SCALE GENOMIC DNA]</scope>
    <source>
        <strain evidence="2 3">RM8964</strain>
    </source>
</reference>
<feature type="domain" description="AFP-like" evidence="1">
    <location>
        <begin position="281"/>
        <end position="332"/>
    </location>
</feature>
<dbReference type="PANTHER" id="PTHR42966">
    <property type="entry name" value="N-ACETYLNEURAMINATE SYNTHASE"/>
    <property type="match status" value="1"/>
</dbReference>
<dbReference type="EC" id="2.5.1.101" evidence="2"/>
<dbReference type="SUPFAM" id="SSF51569">
    <property type="entry name" value="Aldolase"/>
    <property type="match status" value="1"/>
</dbReference>
<dbReference type="InterPro" id="IPR013785">
    <property type="entry name" value="Aldolase_TIM"/>
</dbReference>